<evidence type="ECO:0000313" key="3">
    <source>
        <dbReference type="Proteomes" id="UP000272025"/>
    </source>
</evidence>
<dbReference type="EMBL" id="ML119052">
    <property type="protein sequence ID" value="ROT40900.1"/>
    <property type="molecule type" value="Genomic_DNA"/>
</dbReference>
<dbReference type="RefSeq" id="XP_028468706.1">
    <property type="nucleotide sequence ID" value="XM_028606510.1"/>
</dbReference>
<evidence type="ECO:0000256" key="1">
    <source>
        <dbReference type="SAM" id="MobiDB-lite"/>
    </source>
</evidence>
<dbReference type="AlphaFoldDB" id="A0A3N2Q2B9"/>
<accession>A0A3N2Q2B9</accession>
<dbReference type="Proteomes" id="UP000272025">
    <property type="component" value="Unassembled WGS sequence"/>
</dbReference>
<protein>
    <submittedName>
        <fullName evidence="2">Uncharacterized protein</fullName>
    </submittedName>
</protein>
<feature type="region of interest" description="Disordered" evidence="1">
    <location>
        <begin position="1"/>
        <end position="29"/>
    </location>
</feature>
<keyword evidence="3" id="KW-1185">Reference proteome</keyword>
<feature type="region of interest" description="Disordered" evidence="1">
    <location>
        <begin position="61"/>
        <end position="140"/>
    </location>
</feature>
<gene>
    <name evidence="2" type="ORF">SODALDRAFT_107312</name>
</gene>
<dbReference type="GeneID" id="39574988"/>
<organism evidence="2 3">
    <name type="scientific">Sodiomyces alkalinus (strain CBS 110278 / VKM F-3762 / F11)</name>
    <name type="common">Alkaliphilic filamentous fungus</name>
    <dbReference type="NCBI Taxonomy" id="1314773"/>
    <lineage>
        <taxon>Eukaryota</taxon>
        <taxon>Fungi</taxon>
        <taxon>Dikarya</taxon>
        <taxon>Ascomycota</taxon>
        <taxon>Pezizomycotina</taxon>
        <taxon>Sordariomycetes</taxon>
        <taxon>Hypocreomycetidae</taxon>
        <taxon>Glomerellales</taxon>
        <taxon>Plectosphaerellaceae</taxon>
        <taxon>Sodiomyces</taxon>
    </lineage>
</organism>
<feature type="compositionally biased region" description="Acidic residues" evidence="1">
    <location>
        <begin position="125"/>
        <end position="140"/>
    </location>
</feature>
<dbReference type="OrthoDB" id="3437826at2759"/>
<name>A0A3N2Q2B9_SODAK</name>
<feature type="compositionally biased region" description="Low complexity" evidence="1">
    <location>
        <begin position="70"/>
        <end position="83"/>
    </location>
</feature>
<sequence length="140" mass="14847">MGRRNSSPRTTEERGRRPNLRSCATEPSITASNVSRGALAFPHSAHRAADLLTRVAIFTSPGGIADLPSRDVPSPSSVSSRGSAESFVRSRAVDMPSTPPRHEGALDGSPASVDSGSYFSFPSLDEWEGDKVDEENAGFS</sequence>
<proteinExistence type="predicted"/>
<reference evidence="2 3" key="1">
    <citation type="journal article" date="2018" name="Mol. Ecol.">
        <title>The obligate alkalophilic soda-lake fungus Sodiomyces alkalinus has shifted to a protein diet.</title>
        <authorList>
            <person name="Grum-Grzhimaylo A.A."/>
            <person name="Falkoski D.L."/>
            <person name="van den Heuvel J."/>
            <person name="Valero-Jimenez C.A."/>
            <person name="Min B."/>
            <person name="Choi I.G."/>
            <person name="Lipzen A."/>
            <person name="Daum C.G."/>
            <person name="Aanen D.K."/>
            <person name="Tsang A."/>
            <person name="Henrissat B."/>
            <person name="Bilanenko E.N."/>
            <person name="de Vries R.P."/>
            <person name="van Kan J.A.L."/>
            <person name="Grigoriev I.V."/>
            <person name="Debets A.J.M."/>
        </authorList>
    </citation>
    <scope>NUCLEOTIDE SEQUENCE [LARGE SCALE GENOMIC DNA]</scope>
    <source>
        <strain evidence="2 3">F11</strain>
    </source>
</reference>
<evidence type="ECO:0000313" key="2">
    <source>
        <dbReference type="EMBL" id="ROT40900.1"/>
    </source>
</evidence>